<keyword evidence="1" id="KW-1133">Transmembrane helix</keyword>
<sequence length="66" mass="7886">MRNYLYHQFITVYALFILVRHLTAGTSSNRDIWKKTKRGDKNQVADYKIIETKFQSGRKGFIYVKK</sequence>
<evidence type="ECO:0008006" key="4">
    <source>
        <dbReference type="Google" id="ProtNLM"/>
    </source>
</evidence>
<organism evidence="2 3">
    <name type="scientific">Niastella koreensis</name>
    <dbReference type="NCBI Taxonomy" id="354356"/>
    <lineage>
        <taxon>Bacteria</taxon>
        <taxon>Pseudomonadati</taxon>
        <taxon>Bacteroidota</taxon>
        <taxon>Chitinophagia</taxon>
        <taxon>Chitinophagales</taxon>
        <taxon>Chitinophagaceae</taxon>
        <taxon>Niastella</taxon>
    </lineage>
</organism>
<feature type="transmembrane region" description="Helical" evidence="1">
    <location>
        <begin position="6"/>
        <end position="25"/>
    </location>
</feature>
<keyword evidence="1" id="KW-0472">Membrane</keyword>
<reference evidence="2 3" key="1">
    <citation type="submission" date="2016-04" db="EMBL/GenBank/DDBJ databases">
        <authorList>
            <person name="Chen L."/>
            <person name="Zhuang W."/>
            <person name="Wang G."/>
        </authorList>
    </citation>
    <scope>NUCLEOTIDE SEQUENCE [LARGE SCALE GENOMIC DNA]</scope>
    <source>
        <strain evidence="3">GR20</strain>
    </source>
</reference>
<comment type="caution">
    <text evidence="2">The sequence shown here is derived from an EMBL/GenBank/DDBJ whole genome shotgun (WGS) entry which is preliminary data.</text>
</comment>
<name>A0ABX3NSF8_9BACT</name>
<keyword evidence="3" id="KW-1185">Reference proteome</keyword>
<evidence type="ECO:0000313" key="2">
    <source>
        <dbReference type="EMBL" id="OQP43776.1"/>
    </source>
</evidence>
<protein>
    <recommendedName>
        <fullName evidence="4">Secreted protein</fullName>
    </recommendedName>
</protein>
<keyword evidence="1" id="KW-0812">Transmembrane</keyword>
<evidence type="ECO:0000313" key="3">
    <source>
        <dbReference type="Proteomes" id="UP000192277"/>
    </source>
</evidence>
<accession>A0ABX3NSF8</accession>
<evidence type="ECO:0000256" key="1">
    <source>
        <dbReference type="SAM" id="Phobius"/>
    </source>
</evidence>
<dbReference type="Proteomes" id="UP000192277">
    <property type="component" value="Unassembled WGS sequence"/>
</dbReference>
<dbReference type="EMBL" id="LWBO01000034">
    <property type="protein sequence ID" value="OQP43776.1"/>
    <property type="molecule type" value="Genomic_DNA"/>
</dbReference>
<gene>
    <name evidence="2" type="ORF">A4D02_09850</name>
</gene>
<proteinExistence type="predicted"/>